<name>A0A7Y2RHB6_9GAMM</name>
<reference evidence="1 2" key="1">
    <citation type="submission" date="2020-04" db="EMBL/GenBank/DDBJ databases">
        <title>Acinetobacter Taxon 24.</title>
        <authorList>
            <person name="Nemec A."/>
            <person name="Radolfova-Krizova L."/>
            <person name="Higgins P.G."/>
            <person name="Spanelova P."/>
        </authorList>
    </citation>
    <scope>NUCLEOTIDE SEQUENCE [LARGE SCALE GENOMIC DNA]</scope>
    <source>
        <strain evidence="1 2">ANC 5380</strain>
    </source>
</reference>
<gene>
    <name evidence="1" type="ORF">HLH17_13930</name>
</gene>
<protein>
    <submittedName>
        <fullName evidence="1">Uncharacterized protein</fullName>
    </submittedName>
</protein>
<accession>A0A7Y2RHB6</accession>
<dbReference type="EMBL" id="JABERL010000051">
    <property type="protein sequence ID" value="NNH78728.1"/>
    <property type="molecule type" value="Genomic_DNA"/>
</dbReference>
<evidence type="ECO:0000313" key="1">
    <source>
        <dbReference type="EMBL" id="NNH78728.1"/>
    </source>
</evidence>
<proteinExistence type="predicted"/>
<dbReference type="AlphaFoldDB" id="A0A7Y2RHB6"/>
<comment type="caution">
    <text evidence="1">The sequence shown here is derived from an EMBL/GenBank/DDBJ whole genome shotgun (WGS) entry which is preliminary data.</text>
</comment>
<organism evidence="1 2">
    <name type="scientific">Acinetobacter terrae</name>
    <dbReference type="NCBI Taxonomy" id="2731247"/>
    <lineage>
        <taxon>Bacteria</taxon>
        <taxon>Pseudomonadati</taxon>
        <taxon>Pseudomonadota</taxon>
        <taxon>Gammaproteobacteria</taxon>
        <taxon>Moraxellales</taxon>
        <taxon>Moraxellaceae</taxon>
        <taxon>Acinetobacter</taxon>
        <taxon>Acinetobacter Taxon 24</taxon>
    </lineage>
</organism>
<dbReference type="RefSeq" id="WP_171540991.1">
    <property type="nucleotide sequence ID" value="NZ_JABERL010000051.1"/>
</dbReference>
<sequence>MLKDTVLSVVGITALGLSGIQTVSAGWAGFFDKDYDYREVTPEVIQKYNSVEEALAAYSVTTKTLRDGRIEYRNNFLIRGDESEANGYRGGSYKIPRRIITYSCEKEGGKIRLGNQKTEQVKSVTVGIYNDEPQGIFGCKVNGKYIWAVMVKVTELDPTPRLNKLPKYTFGMSYIPADIYMKKYYTPQTHEEVEELKKTDSVFAKNEAERSARGVKEIDANFQRYQDKEASKKALAPSTKDIGKTICNDTMYGQFGNKYYEDGSKYYFKQYGDVVAKLEDVSPDGKNIKINLRGIGASGGKFATNGDWQYNGVAIKNGNISWEPNYNWRVCAYI</sequence>
<evidence type="ECO:0000313" key="2">
    <source>
        <dbReference type="Proteomes" id="UP000569202"/>
    </source>
</evidence>
<dbReference type="Proteomes" id="UP000569202">
    <property type="component" value="Unassembled WGS sequence"/>
</dbReference>